<gene>
    <name evidence="2" type="ORF">F8C67_08945</name>
</gene>
<dbReference type="InterPro" id="IPR001322">
    <property type="entry name" value="Lamin_tail_dom"/>
</dbReference>
<proteinExistence type="predicted"/>
<dbReference type="Proteomes" id="UP000468650">
    <property type="component" value="Unassembled WGS sequence"/>
</dbReference>
<comment type="caution">
    <text evidence="2">The sequence shown here is derived from an EMBL/GenBank/DDBJ whole genome shotgun (WGS) entry which is preliminary data.</text>
</comment>
<evidence type="ECO:0000313" key="2">
    <source>
        <dbReference type="EMBL" id="KAB2809996.1"/>
    </source>
</evidence>
<sequence length="122" mass="13413">MLNSLRFIPLILLPLLFSHCTSDTLNPRTEPSKVYIHQLVASPTDEESVVLKNNTGSDSDLSGWTLGDRNDPDAYSIPAGTMLIEGGKRSWEGSTLGFQINDSDEIIYLKNASGQIVDTWSN</sequence>
<evidence type="ECO:0000259" key="1">
    <source>
        <dbReference type="PROSITE" id="PS51841"/>
    </source>
</evidence>
<feature type="domain" description="LTD" evidence="1">
    <location>
        <begin position="24"/>
        <end position="122"/>
    </location>
</feature>
<dbReference type="EMBL" id="WBVO01000006">
    <property type="protein sequence ID" value="KAB2809996.1"/>
    <property type="molecule type" value="Genomic_DNA"/>
</dbReference>
<name>A0A6N6RKE5_9FLAO</name>
<keyword evidence="3" id="KW-1185">Reference proteome</keyword>
<dbReference type="OrthoDB" id="1056765at2"/>
<dbReference type="AlphaFoldDB" id="A0A6N6RKE5"/>
<dbReference type="InterPro" id="IPR036415">
    <property type="entry name" value="Lamin_tail_dom_sf"/>
</dbReference>
<protein>
    <submittedName>
        <fullName evidence="2">Lamin tail domain-containing protein</fullName>
    </submittedName>
</protein>
<dbReference type="Gene3D" id="2.60.40.1260">
    <property type="entry name" value="Lamin Tail domain"/>
    <property type="match status" value="1"/>
</dbReference>
<dbReference type="SUPFAM" id="SSF74853">
    <property type="entry name" value="Lamin A/C globular tail domain"/>
    <property type="match status" value="1"/>
</dbReference>
<accession>A0A6N6RKE5</accession>
<dbReference type="PROSITE" id="PS51841">
    <property type="entry name" value="LTD"/>
    <property type="match status" value="1"/>
</dbReference>
<evidence type="ECO:0000313" key="3">
    <source>
        <dbReference type="Proteomes" id="UP000468650"/>
    </source>
</evidence>
<reference evidence="2 3" key="1">
    <citation type="submission" date="2019-09" db="EMBL/GenBank/DDBJ databases">
        <title>Genomes of family Cryomorphaceae.</title>
        <authorList>
            <person name="Bowman J.P."/>
        </authorList>
    </citation>
    <scope>NUCLEOTIDE SEQUENCE [LARGE SCALE GENOMIC DNA]</scope>
    <source>
        <strain evidence="2 3">LMG 25704</strain>
    </source>
</reference>
<dbReference type="RefSeq" id="WP_151667497.1">
    <property type="nucleotide sequence ID" value="NZ_WBVO01000006.1"/>
</dbReference>
<dbReference type="Pfam" id="PF00932">
    <property type="entry name" value="LTD"/>
    <property type="match status" value="1"/>
</dbReference>
<organism evidence="2 3">
    <name type="scientific">Phaeocystidibacter luteus</name>
    <dbReference type="NCBI Taxonomy" id="911197"/>
    <lineage>
        <taxon>Bacteria</taxon>
        <taxon>Pseudomonadati</taxon>
        <taxon>Bacteroidota</taxon>
        <taxon>Flavobacteriia</taxon>
        <taxon>Flavobacteriales</taxon>
        <taxon>Phaeocystidibacteraceae</taxon>
        <taxon>Phaeocystidibacter</taxon>
    </lineage>
</organism>